<accession>A0A9P7AN87</accession>
<dbReference type="GO" id="GO:0003863">
    <property type="term" value="F:branched-chain 2-oxo acid dehydrogenase activity"/>
    <property type="evidence" value="ECO:0007669"/>
    <property type="project" value="UniProtKB-EC"/>
</dbReference>
<dbReference type="GeneID" id="64604645"/>
<evidence type="ECO:0000313" key="4">
    <source>
        <dbReference type="EMBL" id="KAG1792940.1"/>
    </source>
</evidence>
<evidence type="ECO:0000256" key="1">
    <source>
        <dbReference type="ARBA" id="ARBA00023002"/>
    </source>
</evidence>
<keyword evidence="5" id="KW-1185">Reference proteome</keyword>
<dbReference type="Pfam" id="PF00676">
    <property type="entry name" value="E1_dh"/>
    <property type="match status" value="1"/>
</dbReference>
<dbReference type="EMBL" id="JABBWE010000033">
    <property type="protein sequence ID" value="KAG1792940.1"/>
    <property type="molecule type" value="Genomic_DNA"/>
</dbReference>
<comment type="catalytic activity">
    <reaction evidence="2">
        <text>N(6)-[(R)-lipoyl]-L-lysyl-[protein] + 3-methyl-2-oxobutanoate + H(+) = N(6)-[(R)-S(8)-2-methylpropanoyldihydrolipoyl]-L-lysyl-[protein] + CO2</text>
        <dbReference type="Rhea" id="RHEA:13457"/>
        <dbReference type="Rhea" id="RHEA-COMP:10474"/>
        <dbReference type="Rhea" id="RHEA-COMP:10497"/>
        <dbReference type="ChEBI" id="CHEBI:11851"/>
        <dbReference type="ChEBI" id="CHEBI:15378"/>
        <dbReference type="ChEBI" id="CHEBI:16526"/>
        <dbReference type="ChEBI" id="CHEBI:83099"/>
        <dbReference type="ChEBI" id="CHEBI:83142"/>
        <dbReference type="EC" id="1.2.4.4"/>
    </reaction>
</comment>
<dbReference type="PANTHER" id="PTHR43380:SF1">
    <property type="entry name" value="2-OXOISOVALERATE DEHYDROGENASE SUBUNIT ALPHA, MITOCHONDRIAL"/>
    <property type="match status" value="1"/>
</dbReference>
<protein>
    <recommendedName>
        <fullName evidence="2">2-oxoisovalerate dehydrogenase subunit alpha</fullName>
        <ecNumber evidence="2">1.2.4.4</ecNumber>
    </recommendedName>
    <alternativeName>
        <fullName evidence="2">Branched-chain alpha-keto acid dehydrogenase E1 component alpha chain</fullName>
    </alternativeName>
</protein>
<dbReference type="InterPro" id="IPR001017">
    <property type="entry name" value="DH_E1"/>
</dbReference>
<dbReference type="FunFam" id="3.40.50.970:FF:000055">
    <property type="entry name" value="2-oxoisovalerate dehydrogenase subunit alpha"/>
    <property type="match status" value="1"/>
</dbReference>
<organism evidence="4 5">
    <name type="scientific">Suillus plorans</name>
    <dbReference type="NCBI Taxonomy" id="116603"/>
    <lineage>
        <taxon>Eukaryota</taxon>
        <taxon>Fungi</taxon>
        <taxon>Dikarya</taxon>
        <taxon>Basidiomycota</taxon>
        <taxon>Agaricomycotina</taxon>
        <taxon>Agaricomycetes</taxon>
        <taxon>Agaricomycetidae</taxon>
        <taxon>Boletales</taxon>
        <taxon>Suillineae</taxon>
        <taxon>Suillaceae</taxon>
        <taxon>Suillus</taxon>
    </lineage>
</organism>
<dbReference type="PANTHER" id="PTHR43380">
    <property type="entry name" value="2-OXOISOVALERATE DEHYDROGENASE SUBUNIT ALPHA, MITOCHONDRIAL"/>
    <property type="match status" value="1"/>
</dbReference>
<dbReference type="OrthoDB" id="3845at2759"/>
<dbReference type="AlphaFoldDB" id="A0A9P7AN87"/>
<dbReference type="GO" id="GO:0009083">
    <property type="term" value="P:branched-chain amino acid catabolic process"/>
    <property type="evidence" value="ECO:0007669"/>
    <property type="project" value="TreeGrafter"/>
</dbReference>
<comment type="function">
    <text evidence="2">The branched-chain alpha-keto dehydrogenase complex catalyzes the overall conversion of alpha-keto acids to acyl-CoA and CO(2). It contains multiple copies of three enzymatic components: branched-chain alpha-keto acid decarboxylase (E1), lipoamide acyltransferase (E2) and lipoamide dehydrogenase (E3).</text>
</comment>
<evidence type="ECO:0000256" key="2">
    <source>
        <dbReference type="RuleBase" id="RU365014"/>
    </source>
</evidence>
<dbReference type="Gene3D" id="3.40.50.970">
    <property type="match status" value="1"/>
</dbReference>
<gene>
    <name evidence="4" type="ORF">HD556DRAFT_529642</name>
</gene>
<comment type="cofactor">
    <cofactor evidence="2">
        <name>thiamine diphosphate</name>
        <dbReference type="ChEBI" id="CHEBI:58937"/>
    </cofactor>
</comment>
<evidence type="ECO:0000313" key="5">
    <source>
        <dbReference type="Proteomes" id="UP000719766"/>
    </source>
</evidence>
<dbReference type="InterPro" id="IPR050771">
    <property type="entry name" value="Alpha-ketoacid_DH_E1_comp"/>
</dbReference>
<dbReference type="InterPro" id="IPR029061">
    <property type="entry name" value="THDP-binding"/>
</dbReference>
<sequence>MLRSLSVKYSPLLTRIRPGGRALSSQPTSSLGCLPTTDSPVVSKLGFFNSVTGDGSKIPSYRVLDGFGIPIEGAEVPEISEQFARRLYENMQLLPTLDNILYNVQRQGKISFYMTSYGEEAAVIGSAAALADDDEVLAQYREVGVLLWRGFSLDRVMAQCFGTHEDSGKGRQMPVHFGSTQHHFHQISSPLATQIPQAAGVGYALKRDPERRSKNVACVFFGEGAASEGDFHAGMLLASTLPSPTLFLARNNGFAISTPSSQQYYGDSLSARGPGYGIDTVRVDGNDVLAVMSAVKEGRRRCLEGGRAVLVEMMTYRVGHHSTSDDSFAYRGRQEVEDRKKIDNPITRFRLFMESRGWWDKTEEEELKSRLKQDVLASFKRAETLKKPDLAELFSDVYAEEPWNIREQRKELAGLLEKYGQVWEPWQNDLKIFKDEGKKLAD</sequence>
<dbReference type="RefSeq" id="XP_041159477.1">
    <property type="nucleotide sequence ID" value="XM_041310881.1"/>
</dbReference>
<dbReference type="PROSITE" id="PS51257">
    <property type="entry name" value="PROKAR_LIPOPROTEIN"/>
    <property type="match status" value="1"/>
</dbReference>
<dbReference type="SUPFAM" id="SSF52518">
    <property type="entry name" value="Thiamin diphosphate-binding fold (THDP-binding)"/>
    <property type="match status" value="1"/>
</dbReference>
<keyword evidence="2" id="KW-0786">Thiamine pyrophosphate</keyword>
<comment type="similarity">
    <text evidence="2">Belongs to the BCKDHA family.</text>
</comment>
<proteinExistence type="inferred from homology"/>
<feature type="domain" description="Dehydrogenase E1 component" evidence="3">
    <location>
        <begin position="90"/>
        <end position="389"/>
    </location>
</feature>
<evidence type="ECO:0000259" key="3">
    <source>
        <dbReference type="Pfam" id="PF00676"/>
    </source>
</evidence>
<comment type="caution">
    <text evidence="4">The sequence shown here is derived from an EMBL/GenBank/DDBJ whole genome shotgun (WGS) entry which is preliminary data.</text>
</comment>
<keyword evidence="1 2" id="KW-0560">Oxidoreductase</keyword>
<dbReference type="EC" id="1.2.4.4" evidence="2"/>
<name>A0A9P7AN87_9AGAM</name>
<reference evidence="4" key="1">
    <citation type="journal article" date="2020" name="New Phytol.">
        <title>Comparative genomics reveals dynamic genome evolution in host specialist ectomycorrhizal fungi.</title>
        <authorList>
            <person name="Lofgren L.A."/>
            <person name="Nguyen N.H."/>
            <person name="Vilgalys R."/>
            <person name="Ruytinx J."/>
            <person name="Liao H.L."/>
            <person name="Branco S."/>
            <person name="Kuo A."/>
            <person name="LaButti K."/>
            <person name="Lipzen A."/>
            <person name="Andreopoulos W."/>
            <person name="Pangilinan J."/>
            <person name="Riley R."/>
            <person name="Hundley H."/>
            <person name="Na H."/>
            <person name="Barry K."/>
            <person name="Grigoriev I.V."/>
            <person name="Stajich J.E."/>
            <person name="Kennedy P.G."/>
        </authorList>
    </citation>
    <scope>NUCLEOTIDE SEQUENCE</scope>
    <source>
        <strain evidence="4">S12</strain>
    </source>
</reference>
<dbReference type="CDD" id="cd02000">
    <property type="entry name" value="TPP_E1_PDC_ADC_BCADC"/>
    <property type="match status" value="1"/>
</dbReference>
<dbReference type="Proteomes" id="UP000719766">
    <property type="component" value="Unassembled WGS sequence"/>
</dbReference>